<evidence type="ECO:0000313" key="1">
    <source>
        <dbReference type="EMBL" id="RZC32410.1"/>
    </source>
</evidence>
<name>A0A482VI73_ASBVE</name>
<evidence type="ECO:0000313" key="2">
    <source>
        <dbReference type="Proteomes" id="UP000292052"/>
    </source>
</evidence>
<keyword evidence="2" id="KW-1185">Reference proteome</keyword>
<proteinExistence type="predicted"/>
<reference evidence="1 2" key="1">
    <citation type="submission" date="2017-03" db="EMBL/GenBank/DDBJ databases">
        <title>Genome of the blue death feigning beetle - Asbolus verrucosus.</title>
        <authorList>
            <person name="Rider S.D."/>
        </authorList>
    </citation>
    <scope>NUCLEOTIDE SEQUENCE [LARGE SCALE GENOMIC DNA]</scope>
    <source>
        <strain evidence="1">Butters</strain>
        <tissue evidence="1">Head and leg muscle</tissue>
    </source>
</reference>
<dbReference type="Proteomes" id="UP000292052">
    <property type="component" value="Unassembled WGS sequence"/>
</dbReference>
<sequence>MESADIIADTKKVKNWRNSSMRSDNKIPHTYKDDESFERLRNLFLKTEEMKAISQTKNEEMENQFRELQERLSNSSGFLNQMKKSIENIKFSYQRDIEGLERMTKENRNDIDKQIEELRTHIKKIHAKAVRAEKPEPQNYQEAFSDVLETFQNVAQGKCTFQNES</sequence>
<comment type="caution">
    <text evidence="1">The sequence shown here is derived from an EMBL/GenBank/DDBJ whole genome shotgun (WGS) entry which is preliminary data.</text>
</comment>
<dbReference type="AlphaFoldDB" id="A0A482VI73"/>
<gene>
    <name evidence="1" type="ORF">BDFB_001790</name>
</gene>
<dbReference type="OrthoDB" id="6734498at2759"/>
<organism evidence="1 2">
    <name type="scientific">Asbolus verrucosus</name>
    <name type="common">Desert ironclad beetle</name>
    <dbReference type="NCBI Taxonomy" id="1661398"/>
    <lineage>
        <taxon>Eukaryota</taxon>
        <taxon>Metazoa</taxon>
        <taxon>Ecdysozoa</taxon>
        <taxon>Arthropoda</taxon>
        <taxon>Hexapoda</taxon>
        <taxon>Insecta</taxon>
        <taxon>Pterygota</taxon>
        <taxon>Neoptera</taxon>
        <taxon>Endopterygota</taxon>
        <taxon>Coleoptera</taxon>
        <taxon>Polyphaga</taxon>
        <taxon>Cucujiformia</taxon>
        <taxon>Tenebrionidae</taxon>
        <taxon>Pimeliinae</taxon>
        <taxon>Asbolus</taxon>
    </lineage>
</organism>
<dbReference type="EMBL" id="QDEB01097524">
    <property type="protein sequence ID" value="RZC32410.1"/>
    <property type="molecule type" value="Genomic_DNA"/>
</dbReference>
<protein>
    <submittedName>
        <fullName evidence="1">Uncharacterized protein</fullName>
    </submittedName>
</protein>
<accession>A0A482VI73</accession>